<name>A0A6J5Q7E0_9CAUD</name>
<dbReference type="Gene3D" id="2.40.70.10">
    <property type="entry name" value="Acid Proteases"/>
    <property type="match status" value="1"/>
</dbReference>
<dbReference type="InterPro" id="IPR021109">
    <property type="entry name" value="Peptidase_aspartic_dom_sf"/>
</dbReference>
<feature type="domain" description="Retropepsin-like aspartic endopeptidase" evidence="1">
    <location>
        <begin position="37"/>
        <end position="151"/>
    </location>
</feature>
<dbReference type="Pfam" id="PF05618">
    <property type="entry name" value="Zn_protease"/>
    <property type="match status" value="1"/>
</dbReference>
<organism evidence="2">
    <name type="scientific">uncultured Caudovirales phage</name>
    <dbReference type="NCBI Taxonomy" id="2100421"/>
    <lineage>
        <taxon>Viruses</taxon>
        <taxon>Duplodnaviria</taxon>
        <taxon>Heunggongvirae</taxon>
        <taxon>Uroviricota</taxon>
        <taxon>Caudoviricetes</taxon>
        <taxon>Peduoviridae</taxon>
        <taxon>Maltschvirus</taxon>
        <taxon>Maltschvirus maltsch</taxon>
    </lineage>
</organism>
<dbReference type="EMBL" id="LR796923">
    <property type="protein sequence ID" value="CAB4175494.1"/>
    <property type="molecule type" value="Genomic_DNA"/>
</dbReference>
<evidence type="ECO:0000259" key="1">
    <source>
        <dbReference type="Pfam" id="PF05618"/>
    </source>
</evidence>
<reference evidence="2" key="1">
    <citation type="submission" date="2020-05" db="EMBL/GenBank/DDBJ databases">
        <authorList>
            <person name="Chiriac C."/>
            <person name="Salcher M."/>
            <person name="Ghai R."/>
            <person name="Kavagutti S V."/>
        </authorList>
    </citation>
    <scope>NUCLEOTIDE SEQUENCE</scope>
</reference>
<evidence type="ECO:0000313" key="2">
    <source>
        <dbReference type="EMBL" id="CAB4175494.1"/>
    </source>
</evidence>
<dbReference type="SUPFAM" id="SSF50630">
    <property type="entry name" value="Acid proteases"/>
    <property type="match status" value="1"/>
</dbReference>
<proteinExistence type="predicted"/>
<dbReference type="InterPro" id="IPR008503">
    <property type="entry name" value="Asp_endopeptidase"/>
</dbReference>
<keyword evidence="2" id="KW-0645">Protease</keyword>
<dbReference type="GO" id="GO:0008233">
    <property type="term" value="F:peptidase activity"/>
    <property type="evidence" value="ECO:0007669"/>
    <property type="project" value="UniProtKB-KW"/>
</dbReference>
<keyword evidence="2" id="KW-0378">Hydrolase</keyword>
<protein>
    <submittedName>
        <fullName evidence="2">ATP-dependant zinc protease</fullName>
    </submittedName>
</protein>
<dbReference type="PANTHER" id="PTHR38037:SF2">
    <property type="entry name" value="ATP-DEPENDENT ZINC PROTEASE DOMAIN-CONTAINING PROTEIN-RELATED"/>
    <property type="match status" value="1"/>
</dbReference>
<accession>A0A6J5Q7E0</accession>
<sequence>MIRLVENFKEFLDLASINQGPNGWSIYGSNPKSLSHAEKVSFPDLGIKSIKSKIDTGADGTSIHANNIKEKNGVLSFWVNSPDKVLEFKNFKKVTVKNSSGSEQTRYQINTKVEFGDHSFKIKISLADRESMKYPCILGKNFLKAGKFTVDINQ</sequence>
<gene>
    <name evidence="2" type="ORF">UFOVP972_218</name>
</gene>
<dbReference type="PANTHER" id="PTHR38037">
    <property type="entry name" value="ZN_PROTEASE DOMAIN-CONTAINING PROTEIN"/>
    <property type="match status" value="1"/>
</dbReference>
<dbReference type="GO" id="GO:0006508">
    <property type="term" value="P:proteolysis"/>
    <property type="evidence" value="ECO:0007669"/>
    <property type="project" value="UniProtKB-KW"/>
</dbReference>